<name>A0AAJ0GCM0_9PEZI</name>
<sequence length="201" mass="22618">MFGAFRPTASLSGGLLWKIPYRLSAPQKLRHRRRLRRVDNVVSVLDGALKRQVPSISQASHHSTSSQPSQLPNQHRSTNTSGNASVEELSVTAEGRRMLEAEANTDREAQRNGRGPRQGDFVPEFTERGVKVPSGTPLVEQAQVHGTIKLLERWKAEMPTEQEMLPRDKYTMFDKKAKKYRKGVHKCVSLTADILTYADQL</sequence>
<organism evidence="2 3">
    <name type="scientific">Extremus antarcticus</name>
    <dbReference type="NCBI Taxonomy" id="702011"/>
    <lineage>
        <taxon>Eukaryota</taxon>
        <taxon>Fungi</taxon>
        <taxon>Dikarya</taxon>
        <taxon>Ascomycota</taxon>
        <taxon>Pezizomycotina</taxon>
        <taxon>Dothideomycetes</taxon>
        <taxon>Dothideomycetidae</taxon>
        <taxon>Mycosphaerellales</taxon>
        <taxon>Extremaceae</taxon>
        <taxon>Extremus</taxon>
    </lineage>
</organism>
<feature type="compositionally biased region" description="Polar residues" evidence="1">
    <location>
        <begin position="73"/>
        <end position="84"/>
    </location>
</feature>
<accession>A0AAJ0GCM0</accession>
<reference evidence="2" key="1">
    <citation type="submission" date="2023-04" db="EMBL/GenBank/DDBJ databases">
        <title>Black Yeasts Isolated from many extreme environments.</title>
        <authorList>
            <person name="Coleine C."/>
            <person name="Stajich J.E."/>
            <person name="Selbmann L."/>
        </authorList>
    </citation>
    <scope>NUCLEOTIDE SEQUENCE</scope>
    <source>
        <strain evidence="2">CCFEE 5312</strain>
    </source>
</reference>
<dbReference type="Proteomes" id="UP001271007">
    <property type="component" value="Unassembled WGS sequence"/>
</dbReference>
<evidence type="ECO:0000256" key="1">
    <source>
        <dbReference type="SAM" id="MobiDB-lite"/>
    </source>
</evidence>
<protein>
    <recommendedName>
        <fullName evidence="4">54S ribosomal protein L31, mitochondrial</fullName>
    </recommendedName>
</protein>
<evidence type="ECO:0008006" key="4">
    <source>
        <dbReference type="Google" id="ProtNLM"/>
    </source>
</evidence>
<feature type="compositionally biased region" description="Basic and acidic residues" evidence="1">
    <location>
        <begin position="101"/>
        <end position="111"/>
    </location>
</feature>
<dbReference type="PANTHER" id="PTHR28271">
    <property type="entry name" value="54S RIBOSOMAL PROTEIN L31, MITOCHONDRIAL"/>
    <property type="match status" value="1"/>
</dbReference>
<gene>
    <name evidence="2" type="ORF">LTR09_008102</name>
</gene>
<keyword evidence="3" id="KW-1185">Reference proteome</keyword>
<evidence type="ECO:0000313" key="2">
    <source>
        <dbReference type="EMBL" id="KAK3050736.1"/>
    </source>
</evidence>
<dbReference type="Pfam" id="PF09784">
    <property type="entry name" value="L31"/>
    <property type="match status" value="2"/>
</dbReference>
<feature type="region of interest" description="Disordered" evidence="1">
    <location>
        <begin position="101"/>
        <end position="123"/>
    </location>
</feature>
<evidence type="ECO:0000313" key="3">
    <source>
        <dbReference type="Proteomes" id="UP001271007"/>
    </source>
</evidence>
<dbReference type="GO" id="GO:0003735">
    <property type="term" value="F:structural constituent of ribosome"/>
    <property type="evidence" value="ECO:0007669"/>
    <property type="project" value="TreeGrafter"/>
</dbReference>
<proteinExistence type="predicted"/>
<feature type="compositionally biased region" description="Low complexity" evidence="1">
    <location>
        <begin position="54"/>
        <end position="72"/>
    </location>
</feature>
<feature type="region of interest" description="Disordered" evidence="1">
    <location>
        <begin position="53"/>
        <end position="88"/>
    </location>
</feature>
<dbReference type="GO" id="GO:0005762">
    <property type="term" value="C:mitochondrial large ribosomal subunit"/>
    <property type="evidence" value="ECO:0007669"/>
    <property type="project" value="TreeGrafter"/>
</dbReference>
<dbReference type="AlphaFoldDB" id="A0AAJ0GCM0"/>
<dbReference type="PANTHER" id="PTHR28271:SF1">
    <property type="entry name" value="LARGE RIBOSOMAL SUBUNIT PROTEIN ML60"/>
    <property type="match status" value="1"/>
</dbReference>
<dbReference type="InterPro" id="IPR016340">
    <property type="entry name" value="Ribosomal_mL60"/>
</dbReference>
<dbReference type="EMBL" id="JAWDJX010000030">
    <property type="protein sequence ID" value="KAK3050736.1"/>
    <property type="molecule type" value="Genomic_DNA"/>
</dbReference>
<comment type="caution">
    <text evidence="2">The sequence shown here is derived from an EMBL/GenBank/DDBJ whole genome shotgun (WGS) entry which is preliminary data.</text>
</comment>